<name>A0ABN2TB39_9MICO</name>
<reference evidence="1 2" key="1">
    <citation type="journal article" date="2019" name="Int. J. Syst. Evol. Microbiol.">
        <title>The Global Catalogue of Microorganisms (GCM) 10K type strain sequencing project: providing services to taxonomists for standard genome sequencing and annotation.</title>
        <authorList>
            <consortium name="The Broad Institute Genomics Platform"/>
            <consortium name="The Broad Institute Genome Sequencing Center for Infectious Disease"/>
            <person name="Wu L."/>
            <person name="Ma J."/>
        </authorList>
    </citation>
    <scope>NUCLEOTIDE SEQUENCE [LARGE SCALE GENOMIC DNA]</scope>
    <source>
        <strain evidence="1 2">JCM 14546</strain>
    </source>
</reference>
<proteinExistence type="predicted"/>
<dbReference type="EMBL" id="BAAANO010000009">
    <property type="protein sequence ID" value="GAA2003168.1"/>
    <property type="molecule type" value="Genomic_DNA"/>
</dbReference>
<evidence type="ECO:0000313" key="1">
    <source>
        <dbReference type="EMBL" id="GAA2003168.1"/>
    </source>
</evidence>
<organism evidence="1 2">
    <name type="scientific">Brevibacterium samyangense</name>
    <dbReference type="NCBI Taxonomy" id="366888"/>
    <lineage>
        <taxon>Bacteria</taxon>
        <taxon>Bacillati</taxon>
        <taxon>Actinomycetota</taxon>
        <taxon>Actinomycetes</taxon>
        <taxon>Micrococcales</taxon>
        <taxon>Brevibacteriaceae</taxon>
        <taxon>Brevibacterium</taxon>
    </lineage>
</organism>
<sequence>MNTSLVVHDLSNRIRLSLGRADFATAHALAAQGFRELHPSGSDDTTGEVPPHHQLLWVRALRTNRTGLDHHDVLEAVYERALALGDYTTATEAAAELAVDDALAGFGRPDVPWASRAVAAARNMQTAGHGGMPGSVRFALALRAAEDLDFRRALSLVSDRQGTQCPDQEAIREACLVRWRFAARDIDSCAEAAEVNARFASLVALNPPRTWLGRHAAHEVLADMLTFGMAEPRGACSDGPDAAVGEGVAGDADAAGAAGAGAVNAIGIGADEHGVAAALERLHTDPSVDEGSRGWFFDRTTEARVLLTAGDTEGAIATARESFGMGGETGPIPPRIEISAHAVIAAAEWRAGRPEAALAALVRACETGERHAVWTPFITTDPHALRAIIDSCDPALRAEAPPMVMRAVALGAGIRDAATEE</sequence>
<comment type="caution">
    <text evidence="1">The sequence shown here is derived from an EMBL/GenBank/DDBJ whole genome shotgun (WGS) entry which is preliminary data.</text>
</comment>
<evidence type="ECO:0000313" key="2">
    <source>
        <dbReference type="Proteomes" id="UP001500755"/>
    </source>
</evidence>
<gene>
    <name evidence="1" type="ORF">GCM10009755_10140</name>
</gene>
<protein>
    <submittedName>
        <fullName evidence="1">Uncharacterized protein</fullName>
    </submittedName>
</protein>
<accession>A0ABN2TB39</accession>
<keyword evidence="2" id="KW-1185">Reference proteome</keyword>
<dbReference type="Proteomes" id="UP001500755">
    <property type="component" value="Unassembled WGS sequence"/>
</dbReference>
<dbReference type="RefSeq" id="WP_344307577.1">
    <property type="nucleotide sequence ID" value="NZ_BAAANO010000009.1"/>
</dbReference>